<comment type="similarity">
    <text evidence="1">Belongs to the helicase family. UvrD subfamily.</text>
</comment>
<evidence type="ECO:0000313" key="14">
    <source>
        <dbReference type="EMBL" id="DAG00532.1"/>
    </source>
</evidence>
<dbReference type="EMBL" id="BK016182">
    <property type="protein sequence ID" value="DAG00532.1"/>
    <property type="molecule type" value="Genomic_DNA"/>
</dbReference>
<dbReference type="SUPFAM" id="SSF52540">
    <property type="entry name" value="P-loop containing nucleoside triphosphate hydrolases"/>
    <property type="match status" value="1"/>
</dbReference>
<evidence type="ECO:0000256" key="8">
    <source>
        <dbReference type="ARBA" id="ARBA00034617"/>
    </source>
</evidence>
<keyword evidence="7" id="KW-0413">Isomerase</keyword>
<dbReference type="EC" id="5.6.2.4" evidence="9"/>
<dbReference type="Gene3D" id="3.40.50.300">
    <property type="entry name" value="P-loop containing nucleotide triphosphate hydrolases"/>
    <property type="match status" value="2"/>
</dbReference>
<keyword evidence="2 11" id="KW-0547">Nucleotide-binding</keyword>
<evidence type="ECO:0000256" key="1">
    <source>
        <dbReference type="ARBA" id="ARBA00009922"/>
    </source>
</evidence>
<evidence type="ECO:0000256" key="2">
    <source>
        <dbReference type="ARBA" id="ARBA00022741"/>
    </source>
</evidence>
<evidence type="ECO:0000256" key="11">
    <source>
        <dbReference type="PROSITE-ProRule" id="PRU00560"/>
    </source>
</evidence>
<evidence type="ECO:0000259" key="13">
    <source>
        <dbReference type="PROSITE" id="PS51217"/>
    </source>
</evidence>
<dbReference type="Pfam" id="PF00580">
    <property type="entry name" value="UvrD-helicase"/>
    <property type="match status" value="1"/>
</dbReference>
<proteinExistence type="inferred from homology"/>
<name>A0A8S5V1G8_9CAUD</name>
<reference evidence="14" key="1">
    <citation type="journal article" date="2021" name="Proc. Natl. Acad. Sci. U.S.A.">
        <title>A Catalog of Tens of Thousands of Viruses from Human Metagenomes Reveals Hidden Associations with Chronic Diseases.</title>
        <authorList>
            <person name="Tisza M.J."/>
            <person name="Buck C.B."/>
        </authorList>
    </citation>
    <scope>NUCLEOTIDE SEQUENCE</scope>
    <source>
        <strain evidence="14">CtJ2i1</strain>
    </source>
</reference>
<evidence type="ECO:0000256" key="6">
    <source>
        <dbReference type="ARBA" id="ARBA00023125"/>
    </source>
</evidence>
<dbReference type="CDD" id="cd18807">
    <property type="entry name" value="SF1_C_UvrD"/>
    <property type="match status" value="1"/>
</dbReference>
<dbReference type="InterPro" id="IPR027417">
    <property type="entry name" value="P-loop_NTPase"/>
</dbReference>
<organism evidence="14">
    <name type="scientific">Myoviridae sp. ctJ2i1</name>
    <dbReference type="NCBI Taxonomy" id="2825079"/>
    <lineage>
        <taxon>Viruses</taxon>
        <taxon>Duplodnaviria</taxon>
        <taxon>Heunggongvirae</taxon>
        <taxon>Uroviricota</taxon>
        <taxon>Caudoviricetes</taxon>
    </lineage>
</organism>
<dbReference type="PROSITE" id="PS51198">
    <property type="entry name" value="UVRD_HELICASE_ATP_BIND"/>
    <property type="match status" value="1"/>
</dbReference>
<dbReference type="InterPro" id="IPR014017">
    <property type="entry name" value="DNA_helicase_UvrD-like_C"/>
</dbReference>
<protein>
    <recommendedName>
        <fullName evidence="9">DNA 3'-5' helicase</fullName>
        <ecNumber evidence="9">5.6.2.4</ecNumber>
    </recommendedName>
</protein>
<dbReference type="GO" id="GO:0043138">
    <property type="term" value="F:3'-5' DNA helicase activity"/>
    <property type="evidence" value="ECO:0007669"/>
    <property type="project" value="UniProtKB-EC"/>
</dbReference>
<dbReference type="GO" id="GO:0016787">
    <property type="term" value="F:hydrolase activity"/>
    <property type="evidence" value="ECO:0007669"/>
    <property type="project" value="UniProtKB-UniRule"/>
</dbReference>
<dbReference type="GO" id="GO:0033202">
    <property type="term" value="C:DNA helicase complex"/>
    <property type="evidence" value="ECO:0007669"/>
    <property type="project" value="TreeGrafter"/>
</dbReference>
<dbReference type="CDD" id="cd17932">
    <property type="entry name" value="DEXQc_UvrD"/>
    <property type="match status" value="1"/>
</dbReference>
<evidence type="ECO:0000256" key="3">
    <source>
        <dbReference type="ARBA" id="ARBA00022801"/>
    </source>
</evidence>
<dbReference type="PANTHER" id="PTHR11070">
    <property type="entry name" value="UVRD / RECB / PCRA DNA HELICASE FAMILY MEMBER"/>
    <property type="match status" value="1"/>
</dbReference>
<dbReference type="PROSITE" id="PS51217">
    <property type="entry name" value="UVRD_HELICASE_CTER"/>
    <property type="match status" value="1"/>
</dbReference>
<keyword evidence="6" id="KW-0238">DNA-binding</keyword>
<keyword evidence="4 11" id="KW-0347">Helicase</keyword>
<dbReference type="InterPro" id="IPR013986">
    <property type="entry name" value="DExx_box_DNA_helicase_dom_sf"/>
</dbReference>
<evidence type="ECO:0000256" key="5">
    <source>
        <dbReference type="ARBA" id="ARBA00022840"/>
    </source>
</evidence>
<comment type="catalytic activity">
    <reaction evidence="10">
        <text>ATP + H2O = ADP + phosphate + H(+)</text>
        <dbReference type="Rhea" id="RHEA:13065"/>
        <dbReference type="ChEBI" id="CHEBI:15377"/>
        <dbReference type="ChEBI" id="CHEBI:15378"/>
        <dbReference type="ChEBI" id="CHEBI:30616"/>
        <dbReference type="ChEBI" id="CHEBI:43474"/>
        <dbReference type="ChEBI" id="CHEBI:456216"/>
        <dbReference type="EC" id="5.6.2.4"/>
    </reaction>
</comment>
<evidence type="ECO:0000256" key="10">
    <source>
        <dbReference type="ARBA" id="ARBA00048988"/>
    </source>
</evidence>
<dbReference type="InterPro" id="IPR000212">
    <property type="entry name" value="DNA_helicase_UvrD/REP"/>
</dbReference>
<dbReference type="GO" id="GO:0003677">
    <property type="term" value="F:DNA binding"/>
    <property type="evidence" value="ECO:0007669"/>
    <property type="project" value="UniProtKB-KW"/>
</dbReference>
<dbReference type="Gene3D" id="1.10.10.160">
    <property type="match status" value="1"/>
</dbReference>
<dbReference type="Gene3D" id="1.10.486.10">
    <property type="entry name" value="PCRA, domain 4"/>
    <property type="match status" value="1"/>
</dbReference>
<dbReference type="GO" id="GO:0005524">
    <property type="term" value="F:ATP binding"/>
    <property type="evidence" value="ECO:0007669"/>
    <property type="project" value="UniProtKB-UniRule"/>
</dbReference>
<dbReference type="GO" id="GO:0000725">
    <property type="term" value="P:recombinational repair"/>
    <property type="evidence" value="ECO:0007669"/>
    <property type="project" value="TreeGrafter"/>
</dbReference>
<comment type="catalytic activity">
    <reaction evidence="8">
        <text>Couples ATP hydrolysis with the unwinding of duplex DNA by translocating in the 3'-5' direction.</text>
        <dbReference type="EC" id="5.6.2.4"/>
    </reaction>
</comment>
<dbReference type="InterPro" id="IPR014016">
    <property type="entry name" value="UvrD-like_ATP-bd"/>
</dbReference>
<keyword evidence="3 11" id="KW-0378">Hydrolase</keyword>
<dbReference type="PANTHER" id="PTHR11070:SF2">
    <property type="entry name" value="ATP-DEPENDENT DNA HELICASE SRS2"/>
    <property type="match status" value="1"/>
</dbReference>
<feature type="domain" description="UvrD-like helicase ATP-binding" evidence="12">
    <location>
        <begin position="6"/>
        <end position="279"/>
    </location>
</feature>
<sequence>MSKLLEGLNKQQLPVAKRIEGKFIVNAGAGSGKTSTIVTRTAYMIEQGIDPANILMFTFTRKAALEMKERMIAKIGAIAKPVTVCTYHSFSSMLLRKFSYLIGYENNFTVYDADESEKIIKDICGSNIKLKDVAITMIGQWKTQGLTYIEAKQDKEIQANFTLAADVYEKYQRKLESENMMDFNDLTMLAARILNNYTEVQEYVWNKYKYVIVDEAQDSAVSNWYFINKIAEGNENLCMVMDNNQSIYAFRGAEIDFICKQIVDGGFDQYVLEQNYRSTSNIVNASNAVVDNNPAIIKKEAFSKQDAGTKIYVKQVNDQTAESEYVVRSIHAAVKGGLNYKDICILARTKRQFEIFEKTFLKCAIPYTLVSGLPFCNRKEIKDILAVLRLLLNNKDEEALKRIINIPKCGIGDASFNKLMLECGESSVIKKAKKNTILLKGKAKKGAEAFLKKFDKVVKFAQENVEPALIIEYYLNEFDYKNYLIESYRSEEDKEKNDEDKTQNEAWTRQKNVDELIRIAEEYDCVSDLLESTLGFDEESVEEEERDAVSLMTIHASKGLEFDMVFIVGGNEGLFPHQNSLNDIAQIQEERRLWYVAMTRAKNILSISYFNLFKQFGQTKVLKGSRFIEEIPSKFKKESLMESKKVKVENIDNLF</sequence>
<accession>A0A8S5V1G8</accession>
<evidence type="ECO:0000256" key="7">
    <source>
        <dbReference type="ARBA" id="ARBA00023235"/>
    </source>
</evidence>
<dbReference type="Pfam" id="PF13361">
    <property type="entry name" value="UvrD_C"/>
    <property type="match status" value="1"/>
</dbReference>
<feature type="domain" description="UvrD-like helicase C-terminal" evidence="13">
    <location>
        <begin position="280"/>
        <end position="559"/>
    </location>
</feature>
<feature type="binding site" evidence="11">
    <location>
        <begin position="27"/>
        <end position="34"/>
    </location>
    <ligand>
        <name>ATP</name>
        <dbReference type="ChEBI" id="CHEBI:30616"/>
    </ligand>
</feature>
<evidence type="ECO:0000259" key="12">
    <source>
        <dbReference type="PROSITE" id="PS51198"/>
    </source>
</evidence>
<keyword evidence="5 11" id="KW-0067">ATP-binding</keyword>
<evidence type="ECO:0000256" key="9">
    <source>
        <dbReference type="ARBA" id="ARBA00034808"/>
    </source>
</evidence>
<evidence type="ECO:0000256" key="4">
    <source>
        <dbReference type="ARBA" id="ARBA00022806"/>
    </source>
</evidence>